<dbReference type="Proteomes" id="UP001187531">
    <property type="component" value="Unassembled WGS sequence"/>
</dbReference>
<gene>
    <name evidence="2" type="ORF">QYM36_000910</name>
</gene>
<feature type="domain" description="RdRp catalytic" evidence="1">
    <location>
        <begin position="702"/>
        <end position="832"/>
    </location>
</feature>
<dbReference type="AlphaFoldDB" id="A0AA88IBN6"/>
<organism evidence="2 3">
    <name type="scientific">Artemia franciscana</name>
    <name type="common">Brine shrimp</name>
    <name type="synonym">Artemia sanfranciscana</name>
    <dbReference type="NCBI Taxonomy" id="6661"/>
    <lineage>
        <taxon>Eukaryota</taxon>
        <taxon>Metazoa</taxon>
        <taxon>Ecdysozoa</taxon>
        <taxon>Arthropoda</taxon>
        <taxon>Crustacea</taxon>
        <taxon>Branchiopoda</taxon>
        <taxon>Anostraca</taxon>
        <taxon>Artemiidae</taxon>
        <taxon>Artemia</taxon>
    </lineage>
</organism>
<sequence length="921" mass="108024">MINEAPVVGTGYDIVLERFWYEETQLNWDHCKEWERKFNNEVIDKPLDYINEAPVVGPGYDIVLERFWYEETQLNWDHCKECNCQDYKPDLSNPLGKVAYYWLDQNYLAVLKLFLQTVLSQNRRTIDEHGKFICLSNHFESPVMSINGPGEDVICNQDCKSHLHQVWNTQIVKIRNAMAKFSATRDTQAEVITVYHPYTTFEVIYTATFALWICSDSPKDQINLIDKKVYIIDYDQICGIADTSEGRLLTIEASLLHETLHVSYMPKISIIFQVYKWGDKQLIAIELYNILQLVDDLESTELSGIYRHWMHPRVDEEAGMRKVKRISDSVKNLNYETVDKVLAAFNRSFILEYIAQHRRWPKVRAIAPLKGPLLNWVNRRSLLIDESAPGYHWTDWKNIAFGKEFEFDYKLDLLELLDDKACCLPKDECHTIFYKKYTSGDKCTTQSSRRVLLEILKREGFDTKRIIDKICKREIPESWKAVGLHPKEREMKMEPRLFAILPIECLCDREIQIHYGFKSGERKFSNEVIDKPLDYINEAPVVGPGYDIVPERFWYEETQLNWDHCKECNCQDYKPDLSNPLGEDVICNQDCKSHLHQVWNTQIVKIRNAMAKFAATRDTQAEVITVYHPYTTFEVIYTATFALWICSDSPEDQINLIDKKVYIMDYDQICGIADTSEGRLLTIEASLLHEALHVSYMPKISIIFQVNRRSLLIDESAPGYHWTDWKNIAFGKEFEFDYKLDLLELLDDKACCLPKDECHTIFYKKYTSGDKCTTQSSRRVLLEILKREGFDTKRIIDKICKREIPESWKPVGLHPKEREMKMEQRLFAILPIESGERKFNNEVIDKPLDYINEAPVVGPGYDIVPERFWYEETQLNWDHCKECNCQDYKPDLSNPLGKVAYYWLDQNYLAVLKLFLQTVLP</sequence>
<feature type="domain" description="RdRp catalytic" evidence="1">
    <location>
        <begin position="299"/>
        <end position="504"/>
    </location>
</feature>
<dbReference type="InterPro" id="IPR014023">
    <property type="entry name" value="Mononeg_RNA_pol_cat"/>
</dbReference>
<dbReference type="Pfam" id="PF00946">
    <property type="entry name" value="Mononeg_RNA_pol"/>
    <property type="match status" value="2"/>
</dbReference>
<protein>
    <recommendedName>
        <fullName evidence="1">RdRp catalytic domain-containing protein</fullName>
    </recommendedName>
</protein>
<dbReference type="EMBL" id="JAVRJZ010000003">
    <property type="protein sequence ID" value="KAK2724209.1"/>
    <property type="molecule type" value="Genomic_DNA"/>
</dbReference>
<proteinExistence type="predicted"/>
<name>A0AA88IBN6_ARTSF</name>
<reference evidence="2" key="1">
    <citation type="submission" date="2023-07" db="EMBL/GenBank/DDBJ databases">
        <title>Chromosome-level genome assembly of Artemia franciscana.</title>
        <authorList>
            <person name="Jo E."/>
        </authorList>
    </citation>
    <scope>NUCLEOTIDE SEQUENCE</scope>
    <source>
        <tissue evidence="2">Whole body</tissue>
    </source>
</reference>
<dbReference type="GO" id="GO:0005524">
    <property type="term" value="F:ATP binding"/>
    <property type="evidence" value="ECO:0007669"/>
    <property type="project" value="InterPro"/>
</dbReference>
<evidence type="ECO:0000259" key="1">
    <source>
        <dbReference type="Pfam" id="PF00946"/>
    </source>
</evidence>
<comment type="caution">
    <text evidence="2">The sequence shown here is derived from an EMBL/GenBank/DDBJ whole genome shotgun (WGS) entry which is preliminary data.</text>
</comment>
<dbReference type="GO" id="GO:0004482">
    <property type="term" value="F:mRNA 5'-cap (guanine-N7-)-methyltransferase activity"/>
    <property type="evidence" value="ECO:0007669"/>
    <property type="project" value="InterPro"/>
</dbReference>
<keyword evidence="3" id="KW-1185">Reference proteome</keyword>
<evidence type="ECO:0000313" key="2">
    <source>
        <dbReference type="EMBL" id="KAK2724209.1"/>
    </source>
</evidence>
<accession>A0AA88IBN6</accession>
<evidence type="ECO:0000313" key="3">
    <source>
        <dbReference type="Proteomes" id="UP001187531"/>
    </source>
</evidence>
<dbReference type="GO" id="GO:0003968">
    <property type="term" value="F:RNA-directed RNA polymerase activity"/>
    <property type="evidence" value="ECO:0007669"/>
    <property type="project" value="InterPro"/>
</dbReference>